<proteinExistence type="predicted"/>
<name>A0A0D2BE29_9EURO</name>
<dbReference type="Proteomes" id="UP000053328">
    <property type="component" value="Unassembled WGS sequence"/>
</dbReference>
<reference evidence="1 2" key="1">
    <citation type="submission" date="2015-01" db="EMBL/GenBank/DDBJ databases">
        <title>The Genome Sequence of Exophiala spinifera CBS89968.</title>
        <authorList>
            <consortium name="The Broad Institute Genomics Platform"/>
            <person name="Cuomo C."/>
            <person name="de Hoog S."/>
            <person name="Gorbushina A."/>
            <person name="Stielow B."/>
            <person name="Teixiera M."/>
            <person name="Abouelleil A."/>
            <person name="Chapman S.B."/>
            <person name="Priest M."/>
            <person name="Young S.K."/>
            <person name="Wortman J."/>
            <person name="Nusbaum C."/>
            <person name="Birren B."/>
        </authorList>
    </citation>
    <scope>NUCLEOTIDE SEQUENCE [LARGE SCALE GENOMIC DNA]</scope>
    <source>
        <strain evidence="1 2">CBS 89968</strain>
    </source>
</reference>
<dbReference type="GeneID" id="27339188"/>
<evidence type="ECO:0000313" key="1">
    <source>
        <dbReference type="EMBL" id="KIW09644.1"/>
    </source>
</evidence>
<keyword evidence="2" id="KW-1185">Reference proteome</keyword>
<dbReference type="EMBL" id="KN847514">
    <property type="protein sequence ID" value="KIW09644.1"/>
    <property type="molecule type" value="Genomic_DNA"/>
</dbReference>
<dbReference type="VEuPathDB" id="FungiDB:PV08_12105"/>
<dbReference type="AlphaFoldDB" id="A0A0D2BE29"/>
<gene>
    <name evidence="1" type="ORF">PV08_12105</name>
</gene>
<evidence type="ECO:0000313" key="2">
    <source>
        <dbReference type="Proteomes" id="UP000053328"/>
    </source>
</evidence>
<protein>
    <submittedName>
        <fullName evidence="1">Uncharacterized protein</fullName>
    </submittedName>
</protein>
<dbReference type="Gene3D" id="3.90.70.10">
    <property type="entry name" value="Cysteine proteinases"/>
    <property type="match status" value="1"/>
</dbReference>
<sequence length="272" mass="30534">MAIILEAGRIQVDQVSSTLFARLPDPAQVVRRINSRLWGTLSSEQRRRMSDVLRRSLYTSDPKMFPAAPALLPLAEVFDQCFTGLAQVSFTKIRTVTCCDGQITVKAGTTPQRENSLYLTRFPLIDAVRALFQGSHIPAGHDCSSGPGCTRSRKVRPTVLDRLPPTLVIHIPPTDEPSARAVELFRNITFTYLKPTGEVSVEYAVVACVMMSGTAGSIHFTVVWNVENESYWEYNGMRADGRLREIDSWFHIRGRPSAQQVVMMVYRWADNQ</sequence>
<dbReference type="RefSeq" id="XP_016229860.1">
    <property type="nucleotide sequence ID" value="XM_016386412.1"/>
</dbReference>
<accession>A0A0D2BE29</accession>
<organism evidence="1 2">
    <name type="scientific">Exophiala spinifera</name>
    <dbReference type="NCBI Taxonomy" id="91928"/>
    <lineage>
        <taxon>Eukaryota</taxon>
        <taxon>Fungi</taxon>
        <taxon>Dikarya</taxon>
        <taxon>Ascomycota</taxon>
        <taxon>Pezizomycotina</taxon>
        <taxon>Eurotiomycetes</taxon>
        <taxon>Chaetothyriomycetidae</taxon>
        <taxon>Chaetothyriales</taxon>
        <taxon>Herpotrichiellaceae</taxon>
        <taxon>Exophiala</taxon>
    </lineage>
</organism>
<dbReference type="HOGENOM" id="CLU_1023195_0_0_1"/>